<dbReference type="STRING" id="439292.Bsel_2408"/>
<organism evidence="6 7">
    <name type="scientific">Bacillus selenitireducens (strain ATCC 700615 / DSM 15326 / MLS10)</name>
    <dbReference type="NCBI Taxonomy" id="439292"/>
    <lineage>
        <taxon>Bacteria</taxon>
        <taxon>Bacillati</taxon>
        <taxon>Bacillota</taxon>
        <taxon>Bacilli</taxon>
        <taxon>Bacillales</taxon>
        <taxon>Bacillaceae</taxon>
        <taxon>Salisediminibacterium</taxon>
    </lineage>
</organism>
<keyword evidence="2 6" id="KW-0346">Stress response</keyword>
<dbReference type="Proteomes" id="UP000000271">
    <property type="component" value="Chromosome"/>
</dbReference>
<keyword evidence="1" id="KW-0235">DNA replication</keyword>
<dbReference type="PANTHER" id="PTHR44240">
    <property type="entry name" value="DNAJ DOMAIN (PROKARYOTIC HEAT SHOCK PROTEIN)-RELATED"/>
    <property type="match status" value="1"/>
</dbReference>
<dbReference type="Gene3D" id="1.10.287.110">
    <property type="entry name" value="DnaJ domain"/>
    <property type="match status" value="1"/>
</dbReference>
<dbReference type="InterPro" id="IPR052276">
    <property type="entry name" value="Diphthamide-biosynth_chaperone"/>
</dbReference>
<dbReference type="KEGG" id="bse:Bsel_2408"/>
<feature type="domain" description="J" evidence="5">
    <location>
        <begin position="6"/>
        <end position="67"/>
    </location>
</feature>
<dbReference type="InterPro" id="IPR018253">
    <property type="entry name" value="DnaJ_domain_CS"/>
</dbReference>
<dbReference type="Pfam" id="PF00226">
    <property type="entry name" value="DnaJ"/>
    <property type="match status" value="1"/>
</dbReference>
<dbReference type="GO" id="GO:0006260">
    <property type="term" value="P:DNA replication"/>
    <property type="evidence" value="ECO:0007669"/>
    <property type="project" value="UniProtKB-KW"/>
</dbReference>
<keyword evidence="3" id="KW-0175">Coiled coil</keyword>
<dbReference type="PROSITE" id="PS00636">
    <property type="entry name" value="DNAJ_1"/>
    <property type="match status" value="1"/>
</dbReference>
<dbReference type="PROSITE" id="PS50076">
    <property type="entry name" value="DNAJ_2"/>
    <property type="match status" value="1"/>
</dbReference>
<evidence type="ECO:0000313" key="6">
    <source>
        <dbReference type="EMBL" id="ADH99910.1"/>
    </source>
</evidence>
<reference evidence="6" key="1">
    <citation type="submission" date="2009-10" db="EMBL/GenBank/DDBJ databases">
        <title>Complete sequence of Bacillus selenitireducens MLS10.</title>
        <authorList>
            <consortium name="US DOE Joint Genome Institute"/>
            <person name="Lucas S."/>
            <person name="Copeland A."/>
            <person name="Lapidus A."/>
            <person name="Glavina del Rio T."/>
            <person name="Dalin E."/>
            <person name="Tice H."/>
            <person name="Bruce D."/>
            <person name="Goodwin L."/>
            <person name="Pitluck S."/>
            <person name="Sims D."/>
            <person name="Brettin T."/>
            <person name="Detter J.C."/>
            <person name="Han C."/>
            <person name="Larimer F."/>
            <person name="Land M."/>
            <person name="Hauser L."/>
            <person name="Kyrpides N."/>
            <person name="Ovchinnikova G."/>
            <person name="Stolz J."/>
        </authorList>
    </citation>
    <scope>NUCLEOTIDE SEQUENCE [LARGE SCALE GENOMIC DNA]</scope>
    <source>
        <strain evidence="6">MLS10</strain>
    </source>
</reference>
<dbReference type="SMART" id="SM00271">
    <property type="entry name" value="DnaJ"/>
    <property type="match status" value="1"/>
</dbReference>
<feature type="coiled-coil region" evidence="3">
    <location>
        <begin position="142"/>
        <end position="232"/>
    </location>
</feature>
<evidence type="ECO:0000256" key="3">
    <source>
        <dbReference type="SAM" id="Coils"/>
    </source>
</evidence>
<dbReference type="EMBL" id="CP001791">
    <property type="protein sequence ID" value="ADH99910.1"/>
    <property type="molecule type" value="Genomic_DNA"/>
</dbReference>
<evidence type="ECO:0000256" key="2">
    <source>
        <dbReference type="ARBA" id="ARBA00023016"/>
    </source>
</evidence>
<proteinExistence type="predicted"/>
<dbReference type="eggNOG" id="COG0484">
    <property type="taxonomic scope" value="Bacteria"/>
</dbReference>
<feature type="region of interest" description="Disordered" evidence="4">
    <location>
        <begin position="74"/>
        <end position="105"/>
    </location>
</feature>
<evidence type="ECO:0000256" key="4">
    <source>
        <dbReference type="SAM" id="MobiDB-lite"/>
    </source>
</evidence>
<dbReference type="InterPro" id="IPR001623">
    <property type="entry name" value="DnaJ_domain"/>
</dbReference>
<dbReference type="AlphaFoldDB" id="D6XWT4"/>
<dbReference type="HOGENOM" id="CLU_782239_0_0_9"/>
<dbReference type="Gene3D" id="1.10.287.1490">
    <property type="match status" value="1"/>
</dbReference>
<name>D6XWT4_BACIE</name>
<dbReference type="PRINTS" id="PR00625">
    <property type="entry name" value="JDOMAIN"/>
</dbReference>
<evidence type="ECO:0000313" key="7">
    <source>
        <dbReference type="Proteomes" id="UP000000271"/>
    </source>
</evidence>
<evidence type="ECO:0000259" key="5">
    <source>
        <dbReference type="PROSITE" id="PS50076"/>
    </source>
</evidence>
<dbReference type="InterPro" id="IPR036869">
    <property type="entry name" value="J_dom_sf"/>
</dbReference>
<keyword evidence="7" id="KW-1185">Reference proteome</keyword>
<dbReference type="RefSeq" id="WP_013173332.1">
    <property type="nucleotide sequence ID" value="NC_014219.1"/>
</dbReference>
<sequence length="354" mass="39692">MDQFKDYYRILNVDADASAHAIREAYREKIHDLHPERGGDESDYEQVKEAYEVLSDPEERQRYDEIYYNYNEDWGFSDQTDSEEDEQDDDPVMDEEPDWREQRQKKSKPLFPEWSGWKKVAVSSLIVNLVIAVLFLMGITEISDAQQEVQNVRTQEEAFLAQIDELEEENQTLSEEIDAMTADIVRLEEELTNAEDNATALEEENEALIEDIRELEEALAEAREEAETATGSQAGTDTTETFLLGSDLDTVVNIMGEPDEITDEGVRYGRSVVYLDGTTVVGWSDIDGSLAVSVITEGDADTFSEGSTEGEVASAMGTTPNAVRGNTWTYGLSTITFENGQVSSYENTGNLAVD</sequence>
<gene>
    <name evidence="6" type="ordered locus">Bsel_2408</name>
</gene>
<accession>D6XWT4</accession>
<evidence type="ECO:0000256" key="1">
    <source>
        <dbReference type="ARBA" id="ARBA00022705"/>
    </source>
</evidence>
<dbReference type="PANTHER" id="PTHR44240:SF10">
    <property type="entry name" value="J DOMAIN-CONTAINING PROTEIN"/>
    <property type="match status" value="1"/>
</dbReference>
<feature type="compositionally biased region" description="Acidic residues" evidence="4">
    <location>
        <begin position="80"/>
        <end position="98"/>
    </location>
</feature>
<dbReference type="CDD" id="cd06257">
    <property type="entry name" value="DnaJ"/>
    <property type="match status" value="1"/>
</dbReference>
<dbReference type="SUPFAM" id="SSF46565">
    <property type="entry name" value="Chaperone J-domain"/>
    <property type="match status" value="1"/>
</dbReference>
<protein>
    <submittedName>
        <fullName evidence="6">Heat shock protein DnaJ domain protein</fullName>
    </submittedName>
</protein>